<evidence type="ECO:0000259" key="12">
    <source>
        <dbReference type="PROSITE" id="PS51021"/>
    </source>
</evidence>
<evidence type="ECO:0000256" key="4">
    <source>
        <dbReference type="ARBA" id="ARBA00022443"/>
    </source>
</evidence>
<feature type="domain" description="SH3" evidence="10">
    <location>
        <begin position="764"/>
        <end position="827"/>
    </location>
</feature>
<evidence type="ECO:0000313" key="13">
    <source>
        <dbReference type="EMBL" id="KAK7919564.1"/>
    </source>
</evidence>
<dbReference type="Gene3D" id="1.20.900.10">
    <property type="entry name" value="Dbl homology (DH) domain"/>
    <property type="match status" value="1"/>
</dbReference>
<evidence type="ECO:0000259" key="10">
    <source>
        <dbReference type="PROSITE" id="PS50002"/>
    </source>
</evidence>
<dbReference type="InterPro" id="IPR001452">
    <property type="entry name" value="SH3_domain"/>
</dbReference>
<dbReference type="InterPro" id="IPR035820">
    <property type="entry name" value="DNMBP_SH3_C1"/>
</dbReference>
<proteinExistence type="predicted"/>
<dbReference type="Pfam" id="PF00621">
    <property type="entry name" value="RhoGEF"/>
    <property type="match status" value="1"/>
</dbReference>
<dbReference type="InterPro" id="IPR035899">
    <property type="entry name" value="DBL_dom_sf"/>
</dbReference>
<dbReference type="GO" id="GO:0005085">
    <property type="term" value="F:guanyl-nucleotide exchange factor activity"/>
    <property type="evidence" value="ECO:0007669"/>
    <property type="project" value="UniProtKB-KW"/>
</dbReference>
<dbReference type="InterPro" id="IPR000219">
    <property type="entry name" value="DH_dom"/>
</dbReference>
<feature type="region of interest" description="Disordered" evidence="9">
    <location>
        <begin position="463"/>
        <end position="494"/>
    </location>
</feature>
<feature type="compositionally biased region" description="Polar residues" evidence="9">
    <location>
        <begin position="728"/>
        <end position="740"/>
    </location>
</feature>
<keyword evidence="14" id="KW-1185">Reference proteome</keyword>
<dbReference type="SMART" id="SM00325">
    <property type="entry name" value="RhoGEF"/>
    <property type="match status" value="1"/>
</dbReference>
<dbReference type="EMBL" id="JBBPFD010000007">
    <property type="protein sequence ID" value="KAK7919564.1"/>
    <property type="molecule type" value="Genomic_DNA"/>
</dbReference>
<feature type="compositionally biased region" description="Polar residues" evidence="9">
    <location>
        <begin position="597"/>
        <end position="619"/>
    </location>
</feature>
<keyword evidence="5" id="KW-0344">Guanine-nucleotide releasing factor</keyword>
<comment type="caution">
    <text evidence="13">The sequence shown here is derived from an EMBL/GenBank/DDBJ whole genome shotgun (WGS) entry which is preliminary data.</text>
</comment>
<accession>A0AAW0PHI9</accession>
<evidence type="ECO:0000256" key="9">
    <source>
        <dbReference type="SAM" id="MobiDB-lite"/>
    </source>
</evidence>
<evidence type="ECO:0000256" key="5">
    <source>
        <dbReference type="ARBA" id="ARBA00022658"/>
    </source>
</evidence>
<feature type="region of interest" description="Disordered" evidence="9">
    <location>
        <begin position="574"/>
        <end position="744"/>
    </location>
</feature>
<evidence type="ECO:0000256" key="2">
    <source>
        <dbReference type="ARBA" id="ARBA00004348"/>
    </source>
</evidence>
<dbReference type="FunFam" id="2.30.30.40:FF:000066">
    <property type="entry name" value="dynamin-binding protein isoform X1"/>
    <property type="match status" value="1"/>
</dbReference>
<reference evidence="14" key="1">
    <citation type="submission" date="2024-04" db="EMBL/GenBank/DDBJ databases">
        <title>Salinicola lusitanus LLJ914,a marine bacterium isolated from the Okinawa Trough.</title>
        <authorList>
            <person name="Li J."/>
        </authorList>
    </citation>
    <scope>NUCLEOTIDE SEQUENCE [LARGE SCALE GENOMIC DNA]</scope>
</reference>
<dbReference type="InterPro" id="IPR051492">
    <property type="entry name" value="Dynamin-Rho_GEF"/>
</dbReference>
<dbReference type="FunFam" id="1.20.900.10:FF:000023">
    <property type="entry name" value="dynamin-binding protein isoform X2"/>
    <property type="match status" value="1"/>
</dbReference>
<dbReference type="GO" id="GO:0060271">
    <property type="term" value="P:cilium assembly"/>
    <property type="evidence" value="ECO:0007669"/>
    <property type="project" value="TreeGrafter"/>
</dbReference>
<dbReference type="GO" id="GO:0070161">
    <property type="term" value="C:anchoring junction"/>
    <property type="evidence" value="ECO:0007669"/>
    <property type="project" value="UniProtKB-SubCell"/>
</dbReference>
<dbReference type="PROSITE" id="PS51021">
    <property type="entry name" value="BAR"/>
    <property type="match status" value="1"/>
</dbReference>
<name>A0AAW0PHI9_9GOBI</name>
<dbReference type="CDD" id="cd11798">
    <property type="entry name" value="SH3_DNMBP_C1"/>
    <property type="match status" value="1"/>
</dbReference>
<dbReference type="InterPro" id="IPR027267">
    <property type="entry name" value="AH/BAR_dom_sf"/>
</dbReference>
<feature type="compositionally biased region" description="Basic and acidic residues" evidence="9">
    <location>
        <begin position="669"/>
        <end position="679"/>
    </location>
</feature>
<dbReference type="InterPro" id="IPR036028">
    <property type="entry name" value="SH3-like_dom_sf"/>
</dbReference>
<evidence type="ECO:0000256" key="3">
    <source>
        <dbReference type="ARBA" id="ARBA00018186"/>
    </source>
</evidence>
<dbReference type="GO" id="GO:0005795">
    <property type="term" value="C:Golgi stack"/>
    <property type="evidence" value="ECO:0007669"/>
    <property type="project" value="UniProtKB-SubCell"/>
</dbReference>
<feature type="compositionally biased region" description="Low complexity" evidence="9">
    <location>
        <begin position="620"/>
        <end position="633"/>
    </location>
</feature>
<dbReference type="CDD" id="cd00160">
    <property type="entry name" value="RhoGEF"/>
    <property type="match status" value="1"/>
</dbReference>
<dbReference type="PROSITE" id="PS50002">
    <property type="entry name" value="SH3"/>
    <property type="match status" value="2"/>
</dbReference>
<dbReference type="SUPFAM" id="SSF48065">
    <property type="entry name" value="DBL homology domain (DH-domain)"/>
    <property type="match status" value="1"/>
</dbReference>
<feature type="compositionally biased region" description="Low complexity" evidence="9">
    <location>
        <begin position="463"/>
        <end position="472"/>
    </location>
</feature>
<evidence type="ECO:0000256" key="8">
    <source>
        <dbReference type="PROSITE-ProRule" id="PRU00192"/>
    </source>
</evidence>
<dbReference type="SUPFAM" id="SSF50044">
    <property type="entry name" value="SH3-domain"/>
    <property type="match status" value="2"/>
</dbReference>
<dbReference type="Pfam" id="PF14604">
    <property type="entry name" value="SH3_9"/>
    <property type="match status" value="1"/>
</dbReference>
<protein>
    <recommendedName>
        <fullName evidence="3">Dynamin-binding protein</fullName>
    </recommendedName>
    <alternativeName>
        <fullName evidence="7">Scaffold protein Tuba</fullName>
    </alternativeName>
</protein>
<dbReference type="InterPro" id="IPR004148">
    <property type="entry name" value="BAR_dom"/>
</dbReference>
<sequence length="828" mass="95109">MLEKRSKVIEELLQTEKDYIKDLQMCVKEIIEPLQQKQVKNVDFEGLFGNISSVIDLSQRLSDTLQDSDSIGNVFVTFKSELEEVYKIYCQNHDDAISLLETYEKDETIQQHIVECLERLRAIYRAWGKTNYINLGSFLIKPVQRVMRYPLLLMELLGATPESHHDRAELTQALQAVKEINVNINEFKRRKDLVVKYRKTDENTFIDKISKLSMHSIIKKSNRVSSHLKHLTGISPQIKDEAFDEAEKRFRLQERLIKSFIRDISVYLQHIRESASVKVLAAMSFSDIYSDRSVLAPEHFQRAHRSISDKQFSEFKERTEALVINPLNQLLLMFAGPHKLIQKRFDKLLDYDNCKERADRLKDRRVQDELQVARNTFEAFNAQLLDELPKFYTMADELFIGCVRAFAQAQKDFMKTTLGELKPLLQFSSRLGKDGNLISKFQDEHSLVLQLLQSFSFCPENLPPAATTTTTKKPFEKKTLEKQTSKKQLQTPPKVLQTDKHRTELLVRYGPEKLFQADRNFNAAQDLDVSIQEGDLVGVIKQQDPMGSNNRWLIDNGVTRGFVYSSFLKPYNARRSQSDVSIESQSSNESGYGGSSPVFSRQNSNSTLTFNQDTATVSFSTSHPPNQSSPHPSLDSETSRRSHTRDAQDLISQSNSMNSSPRNSSLKEYSNHRDVELPHWHSASHRNSYDGNRASPSKYKEVLDQSETDSSSSSNRNGRSRYGHTDKSYNSNQRRNGNSGEKTKAAAYARDDYIEPEPEAEDLDGHQIYYALYAFNARCANELSISANQRLRILEFQDMNGNSEWWLGEADGKRGYVPSNYIRKSEYT</sequence>
<feature type="domain" description="SH3" evidence="10">
    <location>
        <begin position="510"/>
        <end position="573"/>
    </location>
</feature>
<gene>
    <name evidence="13" type="ORF">WMY93_010848</name>
</gene>
<dbReference type="AlphaFoldDB" id="A0AAW0PHI9"/>
<keyword evidence="4 8" id="KW-0728">SH3 domain</keyword>
<evidence type="ECO:0000256" key="6">
    <source>
        <dbReference type="ARBA" id="ARBA00022949"/>
    </source>
</evidence>
<dbReference type="PANTHER" id="PTHR22834">
    <property type="entry name" value="NUCLEAR FUSION PROTEIN FUS2"/>
    <property type="match status" value="1"/>
</dbReference>
<dbReference type="CDD" id="cd07589">
    <property type="entry name" value="BAR_DNMBP"/>
    <property type="match status" value="1"/>
</dbReference>
<dbReference type="PROSITE" id="PS00741">
    <property type="entry name" value="DH_1"/>
    <property type="match status" value="1"/>
</dbReference>
<feature type="domain" description="BAR" evidence="12">
    <location>
        <begin position="228"/>
        <end position="437"/>
    </location>
</feature>
<dbReference type="InterPro" id="IPR001331">
    <property type="entry name" value="GDS_CDC24_CS"/>
</dbReference>
<keyword evidence="6" id="KW-0965">Cell junction</keyword>
<dbReference type="FunFam" id="2.30.30.40:FF:000084">
    <property type="entry name" value="dynamin-binding protein isoform X1"/>
    <property type="match status" value="1"/>
</dbReference>
<dbReference type="PROSITE" id="PS50010">
    <property type="entry name" value="DH_2"/>
    <property type="match status" value="1"/>
</dbReference>
<dbReference type="CDD" id="cd12141">
    <property type="entry name" value="SH3_DNMBP_C2"/>
    <property type="match status" value="1"/>
</dbReference>
<dbReference type="SMART" id="SM00721">
    <property type="entry name" value="BAR"/>
    <property type="match status" value="1"/>
</dbReference>
<dbReference type="Gene3D" id="2.30.30.40">
    <property type="entry name" value="SH3 Domains"/>
    <property type="match status" value="2"/>
</dbReference>
<dbReference type="GO" id="GO:0035556">
    <property type="term" value="P:intracellular signal transduction"/>
    <property type="evidence" value="ECO:0007669"/>
    <property type="project" value="InterPro"/>
</dbReference>
<evidence type="ECO:0000259" key="11">
    <source>
        <dbReference type="PROSITE" id="PS50010"/>
    </source>
</evidence>
<evidence type="ECO:0000256" key="1">
    <source>
        <dbReference type="ARBA" id="ARBA00004282"/>
    </source>
</evidence>
<feature type="compositionally biased region" description="Basic and acidic residues" evidence="9">
    <location>
        <begin position="473"/>
        <end position="484"/>
    </location>
</feature>
<dbReference type="Gene3D" id="1.20.1270.60">
    <property type="entry name" value="Arfaptin homology (AH) domain/BAR domain"/>
    <property type="match status" value="1"/>
</dbReference>
<evidence type="ECO:0000313" key="14">
    <source>
        <dbReference type="Proteomes" id="UP001460270"/>
    </source>
</evidence>
<evidence type="ECO:0000256" key="7">
    <source>
        <dbReference type="ARBA" id="ARBA00032587"/>
    </source>
</evidence>
<dbReference type="PANTHER" id="PTHR22834:SF19">
    <property type="entry name" value="DYNAMIN-BINDING PROTEIN"/>
    <property type="match status" value="1"/>
</dbReference>
<organism evidence="13 14">
    <name type="scientific">Mugilogobius chulae</name>
    <name type="common">yellowstripe goby</name>
    <dbReference type="NCBI Taxonomy" id="88201"/>
    <lineage>
        <taxon>Eukaryota</taxon>
        <taxon>Metazoa</taxon>
        <taxon>Chordata</taxon>
        <taxon>Craniata</taxon>
        <taxon>Vertebrata</taxon>
        <taxon>Euteleostomi</taxon>
        <taxon>Actinopterygii</taxon>
        <taxon>Neopterygii</taxon>
        <taxon>Teleostei</taxon>
        <taxon>Neoteleostei</taxon>
        <taxon>Acanthomorphata</taxon>
        <taxon>Gobiaria</taxon>
        <taxon>Gobiiformes</taxon>
        <taxon>Gobioidei</taxon>
        <taxon>Gobiidae</taxon>
        <taxon>Gobionellinae</taxon>
        <taxon>Mugilogobius</taxon>
    </lineage>
</organism>
<dbReference type="Pfam" id="PF03114">
    <property type="entry name" value="BAR"/>
    <property type="match status" value="1"/>
</dbReference>
<feature type="compositionally biased region" description="Low complexity" evidence="9">
    <location>
        <begin position="652"/>
        <end position="664"/>
    </location>
</feature>
<feature type="compositionally biased region" description="Low complexity" evidence="9">
    <location>
        <begin position="578"/>
        <end position="590"/>
    </location>
</feature>
<comment type="subcellular location">
    <subcellularLocation>
        <location evidence="1">Cell junction</location>
    </subcellularLocation>
    <subcellularLocation>
        <location evidence="2">Golgi apparatus</location>
        <location evidence="2">Golgi stack</location>
    </subcellularLocation>
</comment>
<dbReference type="SUPFAM" id="SSF103657">
    <property type="entry name" value="BAR/IMD domain-like"/>
    <property type="match status" value="1"/>
</dbReference>
<dbReference type="SMART" id="SM00326">
    <property type="entry name" value="SH3"/>
    <property type="match status" value="2"/>
</dbReference>
<feature type="domain" description="DH" evidence="11">
    <location>
        <begin position="4"/>
        <end position="187"/>
    </location>
</feature>
<feature type="compositionally biased region" description="Basic and acidic residues" evidence="9">
    <location>
        <begin position="637"/>
        <end position="648"/>
    </location>
</feature>
<dbReference type="Proteomes" id="UP001460270">
    <property type="component" value="Unassembled WGS sequence"/>
</dbReference>